<evidence type="ECO:0000256" key="3">
    <source>
        <dbReference type="ARBA" id="ARBA00022490"/>
    </source>
</evidence>
<organism evidence="6 7">
    <name type="scientific">Diploscapter pachys</name>
    <dbReference type="NCBI Taxonomy" id="2018661"/>
    <lineage>
        <taxon>Eukaryota</taxon>
        <taxon>Metazoa</taxon>
        <taxon>Ecdysozoa</taxon>
        <taxon>Nematoda</taxon>
        <taxon>Chromadorea</taxon>
        <taxon>Rhabditida</taxon>
        <taxon>Rhabditina</taxon>
        <taxon>Rhabditomorpha</taxon>
        <taxon>Rhabditoidea</taxon>
        <taxon>Rhabditidae</taxon>
        <taxon>Diploscapter</taxon>
    </lineage>
</organism>
<evidence type="ECO:0000313" key="7">
    <source>
        <dbReference type="Proteomes" id="UP000218231"/>
    </source>
</evidence>
<keyword evidence="5" id="KW-0653">Protein transport</keyword>
<keyword evidence="4" id="KW-0677">Repeat</keyword>
<keyword evidence="7" id="KW-1185">Reference proteome</keyword>
<dbReference type="Pfam" id="PF13513">
    <property type="entry name" value="HEAT_EZ"/>
    <property type="match status" value="1"/>
</dbReference>
<reference evidence="6 7" key="1">
    <citation type="journal article" date="2017" name="Curr. Biol.">
        <title>Genome architecture and evolution of a unichromosomal asexual nematode.</title>
        <authorList>
            <person name="Fradin H."/>
            <person name="Zegar C."/>
            <person name="Gutwein M."/>
            <person name="Lucas J."/>
            <person name="Kovtun M."/>
            <person name="Corcoran D."/>
            <person name="Baugh L.R."/>
            <person name="Kiontke K."/>
            <person name="Gunsalus K."/>
            <person name="Fitch D.H."/>
            <person name="Piano F."/>
        </authorList>
    </citation>
    <scope>NUCLEOTIDE SEQUENCE [LARGE SCALE GENOMIC DNA]</scope>
    <source>
        <strain evidence="6">PF1309</strain>
    </source>
</reference>
<comment type="subcellular location">
    <subcellularLocation>
        <location evidence="1">Cytoplasm</location>
    </subcellularLocation>
</comment>
<proteinExistence type="predicted"/>
<evidence type="ECO:0000256" key="1">
    <source>
        <dbReference type="ARBA" id="ARBA00004496"/>
    </source>
</evidence>
<dbReference type="AlphaFoldDB" id="A0A2A2KQU2"/>
<accession>A0A2A2KQU2</accession>
<dbReference type="Proteomes" id="UP000218231">
    <property type="component" value="Unassembled WGS sequence"/>
</dbReference>
<evidence type="ECO:0000256" key="4">
    <source>
        <dbReference type="ARBA" id="ARBA00022737"/>
    </source>
</evidence>
<dbReference type="OrthoDB" id="10263328at2759"/>
<dbReference type="InterPro" id="IPR016024">
    <property type="entry name" value="ARM-type_fold"/>
</dbReference>
<dbReference type="STRING" id="2018661.A0A2A2KQU2"/>
<dbReference type="EMBL" id="LIAE01007940">
    <property type="protein sequence ID" value="PAV76187.1"/>
    <property type="molecule type" value="Genomic_DNA"/>
</dbReference>
<comment type="caution">
    <text evidence="6">The sequence shown here is derived from an EMBL/GenBank/DDBJ whole genome shotgun (WGS) entry which is preliminary data.</text>
</comment>
<dbReference type="GO" id="GO:0006606">
    <property type="term" value="P:protein import into nucleus"/>
    <property type="evidence" value="ECO:0007669"/>
    <property type="project" value="InterPro"/>
</dbReference>
<evidence type="ECO:0000313" key="6">
    <source>
        <dbReference type="EMBL" id="PAV76187.1"/>
    </source>
</evidence>
<evidence type="ECO:0000256" key="5">
    <source>
        <dbReference type="ARBA" id="ARBA00022927"/>
    </source>
</evidence>
<dbReference type="PANTHER" id="PTHR10527">
    <property type="entry name" value="IMPORTIN BETA"/>
    <property type="match status" value="1"/>
</dbReference>
<keyword evidence="3" id="KW-0963">Cytoplasm</keyword>
<dbReference type="SUPFAM" id="SSF48371">
    <property type="entry name" value="ARM repeat"/>
    <property type="match status" value="1"/>
</dbReference>
<gene>
    <name evidence="6" type="ORF">WR25_08353</name>
</gene>
<dbReference type="GO" id="GO:0005737">
    <property type="term" value="C:cytoplasm"/>
    <property type="evidence" value="ECO:0007669"/>
    <property type="project" value="UniProtKB-SubCell"/>
</dbReference>
<evidence type="ECO:0008006" key="8">
    <source>
        <dbReference type="Google" id="ProtNLM"/>
    </source>
</evidence>
<dbReference type="InterPro" id="IPR011989">
    <property type="entry name" value="ARM-like"/>
</dbReference>
<evidence type="ECO:0000256" key="2">
    <source>
        <dbReference type="ARBA" id="ARBA00022448"/>
    </source>
</evidence>
<dbReference type="Gene3D" id="1.25.10.10">
    <property type="entry name" value="Leucine-rich Repeat Variant"/>
    <property type="match status" value="1"/>
</dbReference>
<protein>
    <recommendedName>
        <fullName evidence="8">TOG domain-containing protein</fullName>
    </recommendedName>
</protein>
<name>A0A2A2KQU2_9BILA</name>
<sequence length="131" mass="14393">MLRFKNAFQRVSHHYAKGAVQHLCPLLLETLAKHDEADDEDDWTPAKAAGVCVMLLAQCVGDTILDCVMPFFAHFSSQDWKYKEAAIMAFGSILDGPDPSKLTPLVQQAIPALINSMSDPNVSGKLSIFET</sequence>
<dbReference type="InterPro" id="IPR040122">
    <property type="entry name" value="Importin_beta"/>
</dbReference>
<keyword evidence="2" id="KW-0813">Transport</keyword>